<dbReference type="RefSeq" id="WP_277444683.1">
    <property type="nucleotide sequence ID" value="NZ_JAKOAV010000026.1"/>
</dbReference>
<dbReference type="Pfam" id="PF00582">
    <property type="entry name" value="Usp"/>
    <property type="match status" value="1"/>
</dbReference>
<proteinExistence type="inferred from homology"/>
<dbReference type="InterPro" id="IPR006015">
    <property type="entry name" value="Universal_stress_UspA"/>
</dbReference>
<dbReference type="SUPFAM" id="SSF52402">
    <property type="entry name" value="Adenine nucleotide alpha hydrolases-like"/>
    <property type="match status" value="1"/>
</dbReference>
<sequence>MYNKILVPFDNSGQALSAAQHAVKLAMVSKANITLFHVVQDIANYTEEQIIALRTKAQDMLEQLKESLSGNDVKIDTAVALGNPAREILKKAKIESYDVIIMGSRGLGKIPGLLMGSVSNKVCSGASCPVIVIHVTPKS</sequence>
<evidence type="ECO:0000313" key="3">
    <source>
        <dbReference type="EMBL" id="MDF9409233.1"/>
    </source>
</evidence>
<dbReference type="PANTHER" id="PTHR46268">
    <property type="entry name" value="STRESS RESPONSE PROTEIN NHAX"/>
    <property type="match status" value="1"/>
</dbReference>
<dbReference type="InterPro" id="IPR006016">
    <property type="entry name" value="UspA"/>
</dbReference>
<dbReference type="PRINTS" id="PR01438">
    <property type="entry name" value="UNVRSLSTRESS"/>
</dbReference>
<accession>A0A9X4H6V1</accession>
<dbReference type="CDD" id="cd00293">
    <property type="entry name" value="USP-like"/>
    <property type="match status" value="1"/>
</dbReference>
<name>A0A9X4H6V1_9FIRM</name>
<evidence type="ECO:0000313" key="4">
    <source>
        <dbReference type="Proteomes" id="UP001154312"/>
    </source>
</evidence>
<comment type="caution">
    <text evidence="3">The sequence shown here is derived from an EMBL/GenBank/DDBJ whole genome shotgun (WGS) entry which is preliminary data.</text>
</comment>
<feature type="domain" description="UspA" evidence="2">
    <location>
        <begin position="1"/>
        <end position="134"/>
    </location>
</feature>
<organism evidence="3 4">
    <name type="scientific">Pelotomaculum isophthalicicum JI</name>
    <dbReference type="NCBI Taxonomy" id="947010"/>
    <lineage>
        <taxon>Bacteria</taxon>
        <taxon>Bacillati</taxon>
        <taxon>Bacillota</taxon>
        <taxon>Clostridia</taxon>
        <taxon>Eubacteriales</taxon>
        <taxon>Desulfotomaculaceae</taxon>
        <taxon>Pelotomaculum</taxon>
    </lineage>
</organism>
<dbReference type="Proteomes" id="UP001154312">
    <property type="component" value="Unassembled WGS sequence"/>
</dbReference>
<dbReference type="AlphaFoldDB" id="A0A9X4H6V1"/>
<protein>
    <submittedName>
        <fullName evidence="3">Universal stress protein</fullName>
    </submittedName>
</protein>
<keyword evidence="4" id="KW-1185">Reference proteome</keyword>
<dbReference type="EMBL" id="JAKOAV010000026">
    <property type="protein sequence ID" value="MDF9409233.1"/>
    <property type="molecule type" value="Genomic_DNA"/>
</dbReference>
<evidence type="ECO:0000256" key="1">
    <source>
        <dbReference type="ARBA" id="ARBA00008791"/>
    </source>
</evidence>
<gene>
    <name evidence="3" type="ORF">L7E55_12840</name>
</gene>
<dbReference type="Gene3D" id="3.40.50.620">
    <property type="entry name" value="HUPs"/>
    <property type="match status" value="1"/>
</dbReference>
<dbReference type="PANTHER" id="PTHR46268:SF6">
    <property type="entry name" value="UNIVERSAL STRESS PROTEIN UP12"/>
    <property type="match status" value="1"/>
</dbReference>
<evidence type="ECO:0000259" key="2">
    <source>
        <dbReference type="Pfam" id="PF00582"/>
    </source>
</evidence>
<reference evidence="3" key="1">
    <citation type="submission" date="2022-02" db="EMBL/GenBank/DDBJ databases">
        <authorList>
            <person name="Leng L."/>
        </authorList>
    </citation>
    <scope>NUCLEOTIDE SEQUENCE</scope>
    <source>
        <strain evidence="3">JI</strain>
    </source>
</reference>
<dbReference type="InterPro" id="IPR014729">
    <property type="entry name" value="Rossmann-like_a/b/a_fold"/>
</dbReference>
<comment type="similarity">
    <text evidence="1">Belongs to the universal stress protein A family.</text>
</comment>